<dbReference type="PANTHER" id="PTHR43132:SF2">
    <property type="entry name" value="ARSENICAL RESISTANCE OPERON REPRESSOR ARSR-RELATED"/>
    <property type="match status" value="1"/>
</dbReference>
<dbReference type="Gene3D" id="1.10.10.10">
    <property type="entry name" value="Winged helix-like DNA-binding domain superfamily/Winged helix DNA-binding domain"/>
    <property type="match status" value="1"/>
</dbReference>
<organism evidence="5 6">
    <name type="scientific">Oceanomicrobium pacificus</name>
    <dbReference type="NCBI Taxonomy" id="2692916"/>
    <lineage>
        <taxon>Bacteria</taxon>
        <taxon>Pseudomonadati</taxon>
        <taxon>Pseudomonadota</taxon>
        <taxon>Alphaproteobacteria</taxon>
        <taxon>Rhodobacterales</taxon>
        <taxon>Paracoccaceae</taxon>
        <taxon>Oceanomicrobium</taxon>
    </lineage>
</organism>
<dbReference type="Pfam" id="PF12840">
    <property type="entry name" value="HTH_20"/>
    <property type="match status" value="1"/>
</dbReference>
<accession>A0A6B0TTC6</accession>
<dbReference type="GO" id="GO:0003677">
    <property type="term" value="F:DNA binding"/>
    <property type="evidence" value="ECO:0007669"/>
    <property type="project" value="UniProtKB-KW"/>
</dbReference>
<evidence type="ECO:0000256" key="3">
    <source>
        <dbReference type="ARBA" id="ARBA00023163"/>
    </source>
</evidence>
<evidence type="ECO:0000256" key="2">
    <source>
        <dbReference type="ARBA" id="ARBA00023125"/>
    </source>
</evidence>
<protein>
    <submittedName>
        <fullName evidence="5">Metalloregulator ArsR/SmtB family transcription factor</fullName>
    </submittedName>
</protein>
<dbReference type="PROSITE" id="PS50987">
    <property type="entry name" value="HTH_ARSR_2"/>
    <property type="match status" value="1"/>
</dbReference>
<keyword evidence="2" id="KW-0238">DNA-binding</keyword>
<sequence length="105" mass="11061">MSLSSPHARALSALGHDARLSIFRLLVKAGDDGLRVGDIAGRLDLPPSTLAHHLSALVGAGLVLQERRGREVVNRVDYPAMQALLEFLSSECCVGVGVSEAEDTG</sequence>
<dbReference type="InterPro" id="IPR036388">
    <property type="entry name" value="WH-like_DNA-bd_sf"/>
</dbReference>
<dbReference type="PANTHER" id="PTHR43132">
    <property type="entry name" value="ARSENICAL RESISTANCE OPERON REPRESSOR ARSR-RELATED"/>
    <property type="match status" value="1"/>
</dbReference>
<evidence type="ECO:0000313" key="6">
    <source>
        <dbReference type="Proteomes" id="UP000436016"/>
    </source>
</evidence>
<evidence type="ECO:0000259" key="4">
    <source>
        <dbReference type="PROSITE" id="PS50987"/>
    </source>
</evidence>
<keyword evidence="3" id="KW-0804">Transcription</keyword>
<dbReference type="RefSeq" id="WP_160855042.1">
    <property type="nucleotide sequence ID" value="NZ_WUWG01000003.1"/>
</dbReference>
<dbReference type="CDD" id="cd00090">
    <property type="entry name" value="HTH_ARSR"/>
    <property type="match status" value="1"/>
</dbReference>
<comment type="caution">
    <text evidence="5">The sequence shown here is derived from an EMBL/GenBank/DDBJ whole genome shotgun (WGS) entry which is preliminary data.</text>
</comment>
<reference evidence="5 6" key="1">
    <citation type="submission" date="2019-12" db="EMBL/GenBank/DDBJ databases">
        <title>Strain KN286 was isolated from seawater, which was collected from Caroline Seamount in the tropical western Pacific.</title>
        <authorList>
            <person name="Wang Q."/>
        </authorList>
    </citation>
    <scope>NUCLEOTIDE SEQUENCE [LARGE SCALE GENOMIC DNA]</scope>
    <source>
        <strain evidence="5 6">KN286</strain>
    </source>
</reference>
<proteinExistence type="predicted"/>
<dbReference type="InterPro" id="IPR036390">
    <property type="entry name" value="WH_DNA-bd_sf"/>
</dbReference>
<dbReference type="AlphaFoldDB" id="A0A6B0TTC6"/>
<dbReference type="Proteomes" id="UP000436016">
    <property type="component" value="Unassembled WGS sequence"/>
</dbReference>
<dbReference type="SUPFAM" id="SSF46785">
    <property type="entry name" value="Winged helix' DNA-binding domain"/>
    <property type="match status" value="1"/>
</dbReference>
<feature type="domain" description="HTH arsR-type" evidence="4">
    <location>
        <begin position="1"/>
        <end position="96"/>
    </location>
</feature>
<evidence type="ECO:0000313" key="5">
    <source>
        <dbReference type="EMBL" id="MXU66029.1"/>
    </source>
</evidence>
<dbReference type="PRINTS" id="PR00778">
    <property type="entry name" value="HTHARSR"/>
</dbReference>
<keyword evidence="6" id="KW-1185">Reference proteome</keyword>
<dbReference type="NCBIfam" id="NF033788">
    <property type="entry name" value="HTH_metalloreg"/>
    <property type="match status" value="1"/>
</dbReference>
<dbReference type="InterPro" id="IPR001845">
    <property type="entry name" value="HTH_ArsR_DNA-bd_dom"/>
</dbReference>
<evidence type="ECO:0000256" key="1">
    <source>
        <dbReference type="ARBA" id="ARBA00023015"/>
    </source>
</evidence>
<dbReference type="GO" id="GO:0003700">
    <property type="term" value="F:DNA-binding transcription factor activity"/>
    <property type="evidence" value="ECO:0007669"/>
    <property type="project" value="InterPro"/>
</dbReference>
<dbReference type="EMBL" id="WUWG01000003">
    <property type="protein sequence ID" value="MXU66029.1"/>
    <property type="molecule type" value="Genomic_DNA"/>
</dbReference>
<dbReference type="InterPro" id="IPR011991">
    <property type="entry name" value="ArsR-like_HTH"/>
</dbReference>
<gene>
    <name evidence="5" type="ORF">GSH16_11255</name>
</gene>
<dbReference type="InterPro" id="IPR051011">
    <property type="entry name" value="Metal_resp_trans_reg"/>
</dbReference>
<keyword evidence="1" id="KW-0805">Transcription regulation</keyword>
<name>A0A6B0TTC6_9RHOB</name>
<dbReference type="SMART" id="SM00418">
    <property type="entry name" value="HTH_ARSR"/>
    <property type="match status" value="1"/>
</dbReference>